<dbReference type="PANTHER" id="PTHR44757">
    <property type="entry name" value="DIGUANYLATE CYCLASE DGCP"/>
    <property type="match status" value="1"/>
</dbReference>
<dbReference type="SMART" id="SM00086">
    <property type="entry name" value="PAC"/>
    <property type="match status" value="2"/>
</dbReference>
<dbReference type="InterPro" id="IPR000014">
    <property type="entry name" value="PAS"/>
</dbReference>
<dbReference type="Pfam" id="PF00989">
    <property type="entry name" value="PAS"/>
    <property type="match status" value="1"/>
</dbReference>
<dbReference type="InterPro" id="IPR043128">
    <property type="entry name" value="Rev_trsase/Diguanyl_cyclase"/>
</dbReference>
<feature type="domain" description="PAC" evidence="2">
    <location>
        <begin position="218"/>
        <end position="269"/>
    </location>
</feature>
<dbReference type="InterPro" id="IPR013767">
    <property type="entry name" value="PAS_fold"/>
</dbReference>
<dbReference type="EMBL" id="JAQQXT010000003">
    <property type="protein sequence ID" value="MDC8771357.1"/>
    <property type="molecule type" value="Genomic_DNA"/>
</dbReference>
<feature type="domain" description="EAL" evidence="3">
    <location>
        <begin position="481"/>
        <end position="735"/>
    </location>
</feature>
<dbReference type="PANTHER" id="PTHR44757:SF2">
    <property type="entry name" value="BIOFILM ARCHITECTURE MAINTENANCE PROTEIN MBAA"/>
    <property type="match status" value="1"/>
</dbReference>
<accession>A0ABT5KBP1</accession>
<dbReference type="CDD" id="cd00130">
    <property type="entry name" value="PAS"/>
    <property type="match status" value="1"/>
</dbReference>
<dbReference type="CDD" id="cd01949">
    <property type="entry name" value="GGDEF"/>
    <property type="match status" value="1"/>
</dbReference>
<evidence type="ECO:0000259" key="2">
    <source>
        <dbReference type="PROSITE" id="PS50113"/>
    </source>
</evidence>
<evidence type="ECO:0000259" key="3">
    <source>
        <dbReference type="PROSITE" id="PS50883"/>
    </source>
</evidence>
<dbReference type="PROSITE" id="PS50883">
    <property type="entry name" value="EAL"/>
    <property type="match status" value="1"/>
</dbReference>
<evidence type="ECO:0000256" key="1">
    <source>
        <dbReference type="SAM" id="Coils"/>
    </source>
</evidence>
<dbReference type="InterPro" id="IPR035965">
    <property type="entry name" value="PAS-like_dom_sf"/>
</dbReference>
<comment type="caution">
    <text evidence="5">The sequence shown here is derived from an EMBL/GenBank/DDBJ whole genome shotgun (WGS) entry which is preliminary data.</text>
</comment>
<feature type="coiled-coil region" evidence="1">
    <location>
        <begin position="260"/>
        <end position="302"/>
    </location>
</feature>
<dbReference type="SUPFAM" id="SSF141868">
    <property type="entry name" value="EAL domain-like"/>
    <property type="match status" value="1"/>
</dbReference>
<dbReference type="NCBIfam" id="TIGR00254">
    <property type="entry name" value="GGDEF"/>
    <property type="match status" value="1"/>
</dbReference>
<gene>
    <name evidence="5" type="ORF">PRZ03_07215</name>
</gene>
<name>A0ABT5KBP1_9BURK</name>
<dbReference type="Pfam" id="PF00990">
    <property type="entry name" value="GGDEF"/>
    <property type="match status" value="1"/>
</dbReference>
<proteinExistence type="predicted"/>
<dbReference type="Pfam" id="PF13426">
    <property type="entry name" value="PAS_9"/>
    <property type="match status" value="1"/>
</dbReference>
<keyword evidence="6" id="KW-1185">Reference proteome</keyword>
<dbReference type="SUPFAM" id="SSF55073">
    <property type="entry name" value="Nucleotide cyclase"/>
    <property type="match status" value="1"/>
</dbReference>
<dbReference type="InterPro" id="IPR000160">
    <property type="entry name" value="GGDEF_dom"/>
</dbReference>
<dbReference type="InterPro" id="IPR000700">
    <property type="entry name" value="PAS-assoc_C"/>
</dbReference>
<dbReference type="Gene3D" id="3.30.450.20">
    <property type="entry name" value="PAS domain"/>
    <property type="match status" value="2"/>
</dbReference>
<evidence type="ECO:0000313" key="6">
    <source>
        <dbReference type="Proteomes" id="UP001221189"/>
    </source>
</evidence>
<dbReference type="InterPro" id="IPR001633">
    <property type="entry name" value="EAL_dom"/>
</dbReference>
<keyword evidence="1" id="KW-0175">Coiled coil</keyword>
<dbReference type="InterPro" id="IPR052155">
    <property type="entry name" value="Biofilm_reg_signaling"/>
</dbReference>
<dbReference type="Pfam" id="PF00563">
    <property type="entry name" value="EAL"/>
    <property type="match status" value="1"/>
</dbReference>
<dbReference type="Gene3D" id="3.30.70.270">
    <property type="match status" value="1"/>
</dbReference>
<reference evidence="5 6" key="1">
    <citation type="submission" date="2022-10" db="EMBL/GenBank/DDBJ databases">
        <title>Paucibacter sp. hw1 Genome sequencing.</title>
        <authorList>
            <person name="Park S."/>
        </authorList>
    </citation>
    <scope>NUCLEOTIDE SEQUENCE [LARGE SCALE GENOMIC DNA]</scope>
    <source>
        <strain evidence="6">hw1</strain>
    </source>
</reference>
<feature type="domain" description="GGDEF" evidence="4">
    <location>
        <begin position="340"/>
        <end position="472"/>
    </location>
</feature>
<dbReference type="InterPro" id="IPR029787">
    <property type="entry name" value="Nucleotide_cyclase"/>
</dbReference>
<dbReference type="SMART" id="SM00091">
    <property type="entry name" value="PAS"/>
    <property type="match status" value="2"/>
</dbReference>
<dbReference type="SMART" id="SM00052">
    <property type="entry name" value="EAL"/>
    <property type="match status" value="1"/>
</dbReference>
<dbReference type="PROSITE" id="PS50887">
    <property type="entry name" value="GGDEF"/>
    <property type="match status" value="1"/>
</dbReference>
<dbReference type="RefSeq" id="WP_273599657.1">
    <property type="nucleotide sequence ID" value="NZ_JAQQXT010000003.1"/>
</dbReference>
<dbReference type="NCBIfam" id="TIGR00229">
    <property type="entry name" value="sensory_box"/>
    <property type="match status" value="2"/>
</dbReference>
<dbReference type="PROSITE" id="PS50113">
    <property type="entry name" value="PAC"/>
    <property type="match status" value="1"/>
</dbReference>
<dbReference type="Proteomes" id="UP001221189">
    <property type="component" value="Unassembled WGS sequence"/>
</dbReference>
<organism evidence="5 6">
    <name type="scientific">Roseateles albus</name>
    <dbReference type="NCBI Taxonomy" id="2987525"/>
    <lineage>
        <taxon>Bacteria</taxon>
        <taxon>Pseudomonadati</taxon>
        <taxon>Pseudomonadota</taxon>
        <taxon>Betaproteobacteria</taxon>
        <taxon>Burkholderiales</taxon>
        <taxon>Sphaerotilaceae</taxon>
        <taxon>Roseateles</taxon>
    </lineage>
</organism>
<dbReference type="InterPro" id="IPR035919">
    <property type="entry name" value="EAL_sf"/>
</dbReference>
<protein>
    <submittedName>
        <fullName evidence="5">EAL domain-containing protein</fullName>
    </submittedName>
</protein>
<dbReference type="InterPro" id="IPR001610">
    <property type="entry name" value="PAC"/>
</dbReference>
<dbReference type="CDD" id="cd01948">
    <property type="entry name" value="EAL"/>
    <property type="match status" value="1"/>
</dbReference>
<evidence type="ECO:0000313" key="5">
    <source>
        <dbReference type="EMBL" id="MDC8771357.1"/>
    </source>
</evidence>
<evidence type="ECO:0000259" key="4">
    <source>
        <dbReference type="PROSITE" id="PS50887"/>
    </source>
</evidence>
<dbReference type="Gene3D" id="3.20.20.450">
    <property type="entry name" value="EAL domain"/>
    <property type="match status" value="1"/>
</dbReference>
<dbReference type="SUPFAM" id="SSF55785">
    <property type="entry name" value="PYP-like sensor domain (PAS domain)"/>
    <property type="match status" value="2"/>
</dbReference>
<sequence length="736" mass="81916">MTEPQSFSVSSVYQQLEQALRERDVILETAGVGIVFVKQRRVNRCNQRYAEIFGHARAQDMLGFSSVELYPDEAAFKQLGAQAYPVLATGQRFKTERLMKRLGGEQFWCSLTGRLVNPADAKEGSIWIVDDISEQKAAEAELLSITTGQRLILDHAMVGIVFLRDRQVTQCNRSFEELLGYASGELDGGSSRQWYLSDADWEAAGQQCYAPFAAGHAFQGEMMLRKKDGSPIFCEVRSKAVDPSNLALGSIWITMDISARKDAEAALVQAKQQLEQMVAQRTQELNASVKALEQKVLEQQASEARIQQLAHFDTLTGLPNRALLNERSNQAIDIAKRHSSTLALLFLDLDHFKNVNDSLGHRFGDELLKELARRLKSAVREQDTVSRLGGDEFILVLPGADAAGAAHVAAKVMDLACQVFQIEQHEITVTPSIGVALYPLDGLDFDALCRCADVAMYRAKQDGRNTYRFFTAEMQAESARILLLENALRRALERDQLKLHYQPQICMTSGRVIGTEALLRWHHPDLGAISPAEFIPIAEASGLILQIGEWVLRTACLQLKDWMTQGLPPIIMAVNLSSVQFRRADLPSLVSRILDECQLAPALLELELTEGVAMNDPLGAIAVMNDLHDRGIRMSIDDFGTGYSSLSYLKKFRVYKLKIDQQFVRDLSDDPEDRAIVSAIISMAKSLGLQTIAEGVETQGQLDFLREQGCNEVQGYLFAKPMPAEEFGPFVQARTR</sequence>
<dbReference type="SMART" id="SM00267">
    <property type="entry name" value="GGDEF"/>
    <property type="match status" value="1"/>
</dbReference>